<sequence>MSAAAAAPAQPAPLPQRSWGEAFSDATKSVAQGILDVASLPGVAYGAVTGDYDTSYLNAIRGTQEVLLDEKSPAFQAKAQALQQKLATAEGWREKLAVGGWETLTNPALLGDTLARSAPGMLAGGVLGRAAGGAADAAGNALLGRTIATGSEAAAKSAVALKNAAPAIASGTAVGAAAAQQGASVANDLYAELRKLPASAFAAEPEFQQLARKHGPDKARDILAAAATSRALLVGTGASVLSMKLVPGGDAIEKVFLPSHLKGGAAREAVKSNSFLTQPLTRGMQGNLGTQALEIAVQGLKHGTTGSLSEGAEEASGAVAQGLELSRAGQDVKLSDMAGEAAGPAMAVGFAMDGAAGARRANAARRGQNQPTQPGTPPASPPPPAPTMAHGQTTPAAPTASGPAVPPSPPQRQPLLRHCCLGIHKPCNQIACPPGRIPPAPQEKPRRKPRYCARPRPCRRAMPQPPQPPRQALQPHRPRPQGPCRHRPTATAAAPNKAPTPCRKDRSAAMWARRGQPPRQPPQIPPTPRYPQPPLRVLKPMPTQPQTAHQPLPSTAQPATPQRHRFSPRPPPP</sequence>
<feature type="compositionally biased region" description="Pro residues" evidence="1">
    <location>
        <begin position="518"/>
        <end position="534"/>
    </location>
</feature>
<feature type="compositionally biased region" description="Pro residues" evidence="1">
    <location>
        <begin position="374"/>
        <end position="386"/>
    </location>
</feature>
<feature type="compositionally biased region" description="Basic residues" evidence="1">
    <location>
        <begin position="445"/>
        <end position="459"/>
    </location>
</feature>
<protein>
    <submittedName>
        <fullName evidence="2">Uncharacterized protein</fullName>
    </submittedName>
</protein>
<gene>
    <name evidence="2" type="ORF">HNP48_006847</name>
</gene>
<comment type="caution">
    <text evidence="2">The sequence shown here is derived from an EMBL/GenBank/DDBJ whole genome shotgun (WGS) entry which is preliminary data.</text>
</comment>
<feature type="compositionally biased region" description="Basic residues" evidence="1">
    <location>
        <begin position="476"/>
        <end position="488"/>
    </location>
</feature>
<proteinExistence type="predicted"/>
<name>A0A7X0UD49_9BURK</name>
<evidence type="ECO:0000313" key="3">
    <source>
        <dbReference type="Proteomes" id="UP000575083"/>
    </source>
</evidence>
<dbReference type="Proteomes" id="UP000575083">
    <property type="component" value="Unassembled WGS sequence"/>
</dbReference>
<dbReference type="EMBL" id="JACHLK010000029">
    <property type="protein sequence ID" value="MBB6564121.1"/>
    <property type="molecule type" value="Genomic_DNA"/>
</dbReference>
<feature type="compositionally biased region" description="Low complexity" evidence="1">
    <location>
        <begin position="358"/>
        <end position="373"/>
    </location>
</feature>
<evidence type="ECO:0000313" key="2">
    <source>
        <dbReference type="EMBL" id="MBB6564121.1"/>
    </source>
</evidence>
<feature type="compositionally biased region" description="Low complexity" evidence="1">
    <location>
        <begin position="489"/>
        <end position="501"/>
    </location>
</feature>
<dbReference type="AlphaFoldDB" id="A0A7X0UD49"/>
<organism evidence="2 3">
    <name type="scientific">Acidovorax soli</name>
    <dbReference type="NCBI Taxonomy" id="592050"/>
    <lineage>
        <taxon>Bacteria</taxon>
        <taxon>Pseudomonadati</taxon>
        <taxon>Pseudomonadota</taxon>
        <taxon>Betaproteobacteria</taxon>
        <taxon>Burkholderiales</taxon>
        <taxon>Comamonadaceae</taxon>
        <taxon>Acidovorax</taxon>
    </lineage>
</organism>
<keyword evidence="3" id="KW-1185">Reference proteome</keyword>
<evidence type="ECO:0000256" key="1">
    <source>
        <dbReference type="SAM" id="MobiDB-lite"/>
    </source>
</evidence>
<accession>A0A7X0UD49</accession>
<dbReference type="RefSeq" id="WP_184865824.1">
    <property type="nucleotide sequence ID" value="NZ_JACHLK010000029.1"/>
</dbReference>
<feature type="region of interest" description="Disordered" evidence="1">
    <location>
        <begin position="430"/>
        <end position="573"/>
    </location>
</feature>
<feature type="region of interest" description="Disordered" evidence="1">
    <location>
        <begin position="358"/>
        <end position="411"/>
    </location>
</feature>
<reference evidence="2 3" key="1">
    <citation type="submission" date="2020-08" db="EMBL/GenBank/DDBJ databases">
        <title>Functional genomics of gut bacteria from endangered species of beetles.</title>
        <authorList>
            <person name="Carlos-Shanley C."/>
        </authorList>
    </citation>
    <scope>NUCLEOTIDE SEQUENCE [LARGE SCALE GENOMIC DNA]</scope>
    <source>
        <strain evidence="2 3">S00198</strain>
    </source>
</reference>
<feature type="compositionally biased region" description="Low complexity" evidence="1">
    <location>
        <begin position="387"/>
        <end position="403"/>
    </location>
</feature>
<feature type="compositionally biased region" description="Polar residues" evidence="1">
    <location>
        <begin position="544"/>
        <end position="560"/>
    </location>
</feature>